<proteinExistence type="predicted"/>
<feature type="chain" id="PRO_5032411983" description="Endonuclease/exonuclease/phosphatase domain-containing protein" evidence="1">
    <location>
        <begin position="35"/>
        <end position="305"/>
    </location>
</feature>
<gene>
    <name evidence="3" type="ORF">GTP23_19315</name>
</gene>
<protein>
    <recommendedName>
        <fullName evidence="2">Endonuclease/exonuclease/phosphatase domain-containing protein</fullName>
    </recommendedName>
</protein>
<name>A0A845I5Y5_9BURK</name>
<dbReference type="RefSeq" id="WP_161036593.1">
    <property type="nucleotide sequence ID" value="NZ_WWCL01000004.1"/>
</dbReference>
<evidence type="ECO:0000313" key="3">
    <source>
        <dbReference type="EMBL" id="MYN47196.1"/>
    </source>
</evidence>
<dbReference type="PANTHER" id="PTHR12121:SF36">
    <property type="entry name" value="ENDONUCLEASE_EXONUCLEASE_PHOSPHATASE DOMAIN-CONTAINING PROTEIN"/>
    <property type="match status" value="1"/>
</dbReference>
<evidence type="ECO:0000313" key="4">
    <source>
        <dbReference type="Proteomes" id="UP000444316"/>
    </source>
</evidence>
<dbReference type="Gene3D" id="3.60.10.10">
    <property type="entry name" value="Endonuclease/exonuclease/phosphatase"/>
    <property type="match status" value="1"/>
</dbReference>
<dbReference type="AlphaFoldDB" id="A0A845I5Y5"/>
<keyword evidence="1" id="KW-0732">Signal</keyword>
<comment type="caution">
    <text evidence="3">The sequence shown here is derived from an EMBL/GenBank/DDBJ whole genome shotgun (WGS) entry which is preliminary data.</text>
</comment>
<feature type="domain" description="Endonuclease/exonuclease/phosphatase" evidence="2">
    <location>
        <begin position="42"/>
        <end position="288"/>
    </location>
</feature>
<feature type="signal peptide" evidence="1">
    <location>
        <begin position="1"/>
        <end position="34"/>
    </location>
</feature>
<dbReference type="Pfam" id="PF03372">
    <property type="entry name" value="Exo_endo_phos"/>
    <property type="match status" value="1"/>
</dbReference>
<dbReference type="PANTHER" id="PTHR12121">
    <property type="entry name" value="CARBON CATABOLITE REPRESSOR PROTEIN 4"/>
    <property type="match status" value="1"/>
</dbReference>
<dbReference type="InterPro" id="IPR005135">
    <property type="entry name" value="Endo/exonuclease/phosphatase"/>
</dbReference>
<accession>A0A845I5Y5</accession>
<organism evidence="3 4">
    <name type="scientific">Duganella fentianensis</name>
    <dbReference type="NCBI Taxonomy" id="2692177"/>
    <lineage>
        <taxon>Bacteria</taxon>
        <taxon>Pseudomonadati</taxon>
        <taxon>Pseudomonadota</taxon>
        <taxon>Betaproteobacteria</taxon>
        <taxon>Burkholderiales</taxon>
        <taxon>Oxalobacteraceae</taxon>
        <taxon>Telluria group</taxon>
        <taxon>Duganella</taxon>
    </lineage>
</organism>
<evidence type="ECO:0000259" key="2">
    <source>
        <dbReference type="Pfam" id="PF03372"/>
    </source>
</evidence>
<dbReference type="SUPFAM" id="SSF56219">
    <property type="entry name" value="DNase I-like"/>
    <property type="match status" value="1"/>
</dbReference>
<sequence>MPSPLRLPSTARLLRLGLAAGLCCLYAMHGAAGAQTLAFDVMSFNVRVPVDPPPHDWAARQPRVTALVRQQRPDFLGLQEALPAMVADLQAALDEYASTGRGRDNDSGGEGVQIFYRKDRWELDLADQGTFQLSSTPEIAGSNDWGMQWPRIVTWAHLRERASGRGLYIYNTHFPLKPEERERSARLLAQKVAARKHGADPVVLTGDLNACEQEAAVRHLLGQEGAPLALRDSYRVLHSGAATGSFHAFGKEPHLCRIDYIMATPEVNVLRAEVVVDGQDGKGYASDHYAVTARLALDNKPAARR</sequence>
<evidence type="ECO:0000256" key="1">
    <source>
        <dbReference type="SAM" id="SignalP"/>
    </source>
</evidence>
<dbReference type="Proteomes" id="UP000444316">
    <property type="component" value="Unassembled WGS sequence"/>
</dbReference>
<dbReference type="EMBL" id="WWCL01000004">
    <property type="protein sequence ID" value="MYN47196.1"/>
    <property type="molecule type" value="Genomic_DNA"/>
</dbReference>
<dbReference type="InterPro" id="IPR050410">
    <property type="entry name" value="CCR4/nocturin_mRNA_transcr"/>
</dbReference>
<dbReference type="InterPro" id="IPR036691">
    <property type="entry name" value="Endo/exonu/phosph_ase_sf"/>
</dbReference>
<keyword evidence="4" id="KW-1185">Reference proteome</keyword>
<reference evidence="3" key="1">
    <citation type="submission" date="2019-12" db="EMBL/GenBank/DDBJ databases">
        <title>Novel species isolated from a subtropical stream in China.</title>
        <authorList>
            <person name="Lu H."/>
        </authorList>
    </citation>
    <scope>NUCLEOTIDE SEQUENCE [LARGE SCALE GENOMIC DNA]</scope>
    <source>
        <strain evidence="3">FT93W</strain>
    </source>
</reference>
<dbReference type="CDD" id="cd09083">
    <property type="entry name" value="EEP-1"/>
    <property type="match status" value="1"/>
</dbReference>
<dbReference type="GO" id="GO:0000175">
    <property type="term" value="F:3'-5'-RNA exonuclease activity"/>
    <property type="evidence" value="ECO:0007669"/>
    <property type="project" value="TreeGrafter"/>
</dbReference>